<dbReference type="Gene3D" id="3.10.20.90">
    <property type="entry name" value="Phosphatidylinositol 3-kinase Catalytic Subunit, Chain A, domain 1"/>
    <property type="match status" value="1"/>
</dbReference>
<accession>A0A9Q3K159</accession>
<dbReference type="AlphaFoldDB" id="A0A9Q3K159"/>
<sequence>MCKATLTTRLETPLEKIKLFPITPWNQTHPVFNSGKEKDTARKAIQDLLCQLKPKDIVIFSDGADISNKGKGSEAIIEKEDIIISKQIPPSTKAKNYKTKLAGLILAMEAARQVMIRRNIRQEKLGTIYIMCNNKAVLQNINTLKKSTPIQLWWCPGHLGIKGNVLADSMAKRAALNPTTPWFNIKPSLARLCQEITREAETNPLFFTPLNSLTGKTITLKVKSSNTIDNVKAKIQDKEGIPPDQQ</sequence>
<dbReference type="InterPro" id="IPR019956">
    <property type="entry name" value="Ubiquitin_dom"/>
</dbReference>
<dbReference type="SUPFAM" id="SSF54236">
    <property type="entry name" value="Ubiquitin-like"/>
    <property type="match status" value="1"/>
</dbReference>
<dbReference type="InterPro" id="IPR012337">
    <property type="entry name" value="RNaseH-like_sf"/>
</dbReference>
<dbReference type="Gene3D" id="3.30.420.10">
    <property type="entry name" value="Ribonuclease H-like superfamily/Ribonuclease H"/>
    <property type="match status" value="1"/>
</dbReference>
<dbReference type="InterPro" id="IPR050158">
    <property type="entry name" value="Ubiquitin_ubiquitin-like"/>
</dbReference>
<feature type="domain" description="Ubiquitin-like" evidence="1">
    <location>
        <begin position="210"/>
        <end position="246"/>
    </location>
</feature>
<dbReference type="GO" id="GO:0003676">
    <property type="term" value="F:nucleic acid binding"/>
    <property type="evidence" value="ECO:0007669"/>
    <property type="project" value="InterPro"/>
</dbReference>
<dbReference type="InterPro" id="IPR036397">
    <property type="entry name" value="RNaseH_sf"/>
</dbReference>
<dbReference type="SUPFAM" id="SSF53098">
    <property type="entry name" value="Ribonuclease H-like"/>
    <property type="match status" value="1"/>
</dbReference>
<dbReference type="PROSITE" id="PS50053">
    <property type="entry name" value="UBIQUITIN_2"/>
    <property type="match status" value="1"/>
</dbReference>
<dbReference type="EMBL" id="AVOT02088780">
    <property type="protein sequence ID" value="MBW0571766.1"/>
    <property type="molecule type" value="Genomic_DNA"/>
</dbReference>
<organism evidence="2 3">
    <name type="scientific">Austropuccinia psidii MF-1</name>
    <dbReference type="NCBI Taxonomy" id="1389203"/>
    <lineage>
        <taxon>Eukaryota</taxon>
        <taxon>Fungi</taxon>
        <taxon>Dikarya</taxon>
        <taxon>Basidiomycota</taxon>
        <taxon>Pucciniomycotina</taxon>
        <taxon>Pucciniomycetes</taxon>
        <taxon>Pucciniales</taxon>
        <taxon>Sphaerophragmiaceae</taxon>
        <taxon>Austropuccinia</taxon>
    </lineage>
</organism>
<dbReference type="Pfam" id="PF00075">
    <property type="entry name" value="RNase_H"/>
    <property type="match status" value="1"/>
</dbReference>
<dbReference type="GO" id="GO:0004523">
    <property type="term" value="F:RNA-DNA hybrid ribonuclease activity"/>
    <property type="evidence" value="ECO:0007669"/>
    <property type="project" value="InterPro"/>
</dbReference>
<name>A0A9Q3K159_9BASI</name>
<reference evidence="2" key="1">
    <citation type="submission" date="2021-03" db="EMBL/GenBank/DDBJ databases">
        <title>Draft genome sequence of rust myrtle Austropuccinia psidii MF-1, a brazilian biotype.</title>
        <authorList>
            <person name="Quecine M.C."/>
            <person name="Pachon D.M.R."/>
            <person name="Bonatelli M.L."/>
            <person name="Correr F.H."/>
            <person name="Franceschini L.M."/>
            <person name="Leite T.F."/>
            <person name="Margarido G.R.A."/>
            <person name="Almeida C.A."/>
            <person name="Ferrarezi J.A."/>
            <person name="Labate C.A."/>
        </authorList>
    </citation>
    <scope>NUCLEOTIDE SEQUENCE</scope>
    <source>
        <strain evidence="2">MF-1</strain>
    </source>
</reference>
<dbReference type="Proteomes" id="UP000765509">
    <property type="component" value="Unassembled WGS sequence"/>
</dbReference>
<comment type="caution">
    <text evidence="2">The sequence shown here is derived from an EMBL/GenBank/DDBJ whole genome shotgun (WGS) entry which is preliminary data.</text>
</comment>
<evidence type="ECO:0000313" key="3">
    <source>
        <dbReference type="Proteomes" id="UP000765509"/>
    </source>
</evidence>
<keyword evidence="3" id="KW-1185">Reference proteome</keyword>
<proteinExistence type="predicted"/>
<dbReference type="InterPro" id="IPR002156">
    <property type="entry name" value="RNaseH_domain"/>
</dbReference>
<dbReference type="InterPro" id="IPR029071">
    <property type="entry name" value="Ubiquitin-like_domsf"/>
</dbReference>
<dbReference type="OrthoDB" id="428577at2759"/>
<evidence type="ECO:0000313" key="2">
    <source>
        <dbReference type="EMBL" id="MBW0571766.1"/>
    </source>
</evidence>
<dbReference type="Pfam" id="PF00240">
    <property type="entry name" value="ubiquitin"/>
    <property type="match status" value="1"/>
</dbReference>
<evidence type="ECO:0000259" key="1">
    <source>
        <dbReference type="PROSITE" id="PS50053"/>
    </source>
</evidence>
<dbReference type="InterPro" id="IPR000626">
    <property type="entry name" value="Ubiquitin-like_dom"/>
</dbReference>
<gene>
    <name evidence="2" type="ORF">O181_111481</name>
</gene>
<dbReference type="PANTHER" id="PTHR10666">
    <property type="entry name" value="UBIQUITIN"/>
    <property type="match status" value="1"/>
</dbReference>
<protein>
    <recommendedName>
        <fullName evidence="1">Ubiquitin-like domain-containing protein</fullName>
    </recommendedName>
</protein>
<dbReference type="PRINTS" id="PR00348">
    <property type="entry name" value="UBIQUITIN"/>
</dbReference>